<dbReference type="NCBIfam" id="TIGR00573">
    <property type="entry name" value="dnaq"/>
    <property type="match status" value="1"/>
</dbReference>
<dbReference type="GO" id="GO:0003677">
    <property type="term" value="F:DNA binding"/>
    <property type="evidence" value="ECO:0007669"/>
    <property type="project" value="InterPro"/>
</dbReference>
<dbReference type="NCBIfam" id="NF005905">
    <property type="entry name" value="PRK07883.1-3"/>
    <property type="match status" value="1"/>
</dbReference>
<accession>A0A2P2BZS1</accession>
<dbReference type="InterPro" id="IPR047296">
    <property type="entry name" value="GIY-YIG_UvrC_Cho"/>
</dbReference>
<dbReference type="CDD" id="cd10434">
    <property type="entry name" value="GIY-YIG_UvrC_Cho"/>
    <property type="match status" value="1"/>
</dbReference>
<dbReference type="EMBL" id="CZKA01000002">
    <property type="protein sequence ID" value="CUR53942.1"/>
    <property type="molecule type" value="Genomic_DNA"/>
</dbReference>
<dbReference type="Gene3D" id="3.40.1440.10">
    <property type="entry name" value="GIY-YIG endonuclease"/>
    <property type="match status" value="1"/>
</dbReference>
<dbReference type="SUPFAM" id="SSF82771">
    <property type="entry name" value="GIY-YIG endonuclease"/>
    <property type="match status" value="1"/>
</dbReference>
<dbReference type="CDD" id="cd06127">
    <property type="entry name" value="DEDDh"/>
    <property type="match status" value="1"/>
</dbReference>
<dbReference type="PANTHER" id="PTHR30562:SF1">
    <property type="entry name" value="UVRABC SYSTEM PROTEIN C"/>
    <property type="match status" value="1"/>
</dbReference>
<dbReference type="InterPro" id="IPR035901">
    <property type="entry name" value="GIY-YIG_endonuc_sf"/>
</dbReference>
<dbReference type="Gene3D" id="3.30.420.10">
    <property type="entry name" value="Ribonuclease H-like superfamily/Ribonuclease H"/>
    <property type="match status" value="1"/>
</dbReference>
<dbReference type="InterPro" id="IPR013520">
    <property type="entry name" value="Ribonucl_H"/>
</dbReference>
<dbReference type="GO" id="GO:0006289">
    <property type="term" value="P:nucleotide-excision repair"/>
    <property type="evidence" value="ECO:0007669"/>
    <property type="project" value="InterPro"/>
</dbReference>
<dbReference type="PANTHER" id="PTHR30562">
    <property type="entry name" value="UVRC/OXIDOREDUCTASE"/>
    <property type="match status" value="1"/>
</dbReference>
<keyword evidence="2" id="KW-0808">Transferase</keyword>
<evidence type="ECO:0000313" key="2">
    <source>
        <dbReference type="EMBL" id="CUR53942.1"/>
    </source>
</evidence>
<dbReference type="InterPro" id="IPR000305">
    <property type="entry name" value="GIY-YIG_endonuc"/>
</dbReference>
<evidence type="ECO:0000259" key="1">
    <source>
        <dbReference type="PROSITE" id="PS50164"/>
    </source>
</evidence>
<proteinExistence type="predicted"/>
<dbReference type="SUPFAM" id="SSF53098">
    <property type="entry name" value="Ribonuclease H-like"/>
    <property type="match status" value="1"/>
</dbReference>
<gene>
    <name evidence="2" type="primary">polC</name>
    <name evidence="2" type="ORF">NOCA2100075</name>
</gene>
<feature type="domain" description="GIY-YIG" evidence="1">
    <location>
        <begin position="227"/>
        <end position="305"/>
    </location>
</feature>
<protein>
    <submittedName>
        <fullName evidence="2">DNA-directed DNA polymerase</fullName>
        <ecNumber evidence="2">2.7.7.7</ecNumber>
    </submittedName>
</protein>
<dbReference type="GO" id="GO:0006260">
    <property type="term" value="P:DNA replication"/>
    <property type="evidence" value="ECO:0007669"/>
    <property type="project" value="InterPro"/>
</dbReference>
<dbReference type="FunFam" id="3.30.420.10:FF:000045">
    <property type="entry name" value="3'-5' exonuclease DinG"/>
    <property type="match status" value="1"/>
</dbReference>
<dbReference type="SMART" id="SM00479">
    <property type="entry name" value="EXOIII"/>
    <property type="match status" value="1"/>
</dbReference>
<dbReference type="PROSITE" id="PS50164">
    <property type="entry name" value="GIY_YIG"/>
    <property type="match status" value="1"/>
</dbReference>
<dbReference type="SMART" id="SM00465">
    <property type="entry name" value="GIYc"/>
    <property type="match status" value="1"/>
</dbReference>
<dbReference type="InterPro" id="IPR036397">
    <property type="entry name" value="RNaseH_sf"/>
</dbReference>
<dbReference type="GO" id="GO:0009380">
    <property type="term" value="C:excinuclease repair complex"/>
    <property type="evidence" value="ECO:0007669"/>
    <property type="project" value="TreeGrafter"/>
</dbReference>
<dbReference type="AlphaFoldDB" id="A0A2P2BZS1"/>
<organism evidence="2">
    <name type="scientific">metagenome</name>
    <dbReference type="NCBI Taxonomy" id="256318"/>
    <lineage>
        <taxon>unclassified sequences</taxon>
        <taxon>metagenomes</taxon>
    </lineage>
</organism>
<dbReference type="InterPro" id="IPR006054">
    <property type="entry name" value="DnaQ"/>
</dbReference>
<dbReference type="InterPro" id="IPR050066">
    <property type="entry name" value="UvrABC_protein_C"/>
</dbReference>
<dbReference type="EC" id="2.7.7.7" evidence="2"/>
<dbReference type="GO" id="GO:0003887">
    <property type="term" value="F:DNA-directed DNA polymerase activity"/>
    <property type="evidence" value="ECO:0007669"/>
    <property type="project" value="UniProtKB-KW"/>
</dbReference>
<keyword evidence="2" id="KW-0239">DNA-directed DNA polymerase</keyword>
<dbReference type="NCBIfam" id="NF005907">
    <property type="entry name" value="PRK07883.1-5"/>
    <property type="match status" value="1"/>
</dbReference>
<dbReference type="Pfam" id="PF00929">
    <property type="entry name" value="RNase_T"/>
    <property type="match status" value="1"/>
</dbReference>
<dbReference type="InterPro" id="IPR012337">
    <property type="entry name" value="RNaseH-like_sf"/>
</dbReference>
<dbReference type="Pfam" id="PF01541">
    <property type="entry name" value="GIY-YIG"/>
    <property type="match status" value="1"/>
</dbReference>
<reference evidence="2" key="1">
    <citation type="submission" date="2015-08" db="EMBL/GenBank/DDBJ databases">
        <authorList>
            <person name="Babu N.S."/>
            <person name="Beckwith C.J."/>
            <person name="Beseler K.G."/>
            <person name="Brison A."/>
            <person name="Carone J.V."/>
            <person name="Caskin T.P."/>
            <person name="Diamond M."/>
            <person name="Durham M.E."/>
            <person name="Foxe J.M."/>
            <person name="Go M."/>
            <person name="Henderson B.A."/>
            <person name="Jones I.B."/>
            <person name="McGettigan J.A."/>
            <person name="Micheletti S.J."/>
            <person name="Nasrallah M.E."/>
            <person name="Ortiz D."/>
            <person name="Piller C.R."/>
            <person name="Privatt S.R."/>
            <person name="Schneider S.L."/>
            <person name="Sharp S."/>
            <person name="Smith T.C."/>
            <person name="Stanton J.D."/>
            <person name="Ullery H.E."/>
            <person name="Wilson R.J."/>
            <person name="Serrano M.G."/>
            <person name="Buck G."/>
            <person name="Lee V."/>
            <person name="Wang Y."/>
            <person name="Carvalho R."/>
            <person name="Voegtly L."/>
            <person name="Shi R."/>
            <person name="Duckworth R."/>
            <person name="Johnson A."/>
            <person name="Loviza R."/>
            <person name="Walstead R."/>
            <person name="Shah Z."/>
            <person name="Kiflezghi M."/>
            <person name="Wade K."/>
            <person name="Ball S.L."/>
            <person name="Bradley K.W."/>
            <person name="Asai D.J."/>
            <person name="Bowman C.A."/>
            <person name="Russell D.A."/>
            <person name="Pope W.H."/>
            <person name="Jacobs-Sera D."/>
            <person name="Hendrix R.W."/>
            <person name="Hatfull G.F."/>
        </authorList>
    </citation>
    <scope>NUCLEOTIDE SEQUENCE</scope>
</reference>
<name>A0A2P2BZS1_9ZZZZ</name>
<sequence length="590" mass="64997">MSQTAGSRWESQRSFDELGRPLRDITFCVVDLETTGGSAAGGSMITEIGAVKVRGGEWLAEFQTLVNPHTEIPAFIAVLTGISNHMVADAPSIDSALPAFLEFAQGCVLVAHNAPFDVGFLKHFAERQDRAWPRFEVLDTAKLARRVVTRDDAPNCKLSSLAQLFHSTTTPNHRALSDARATVDVLHGLMERLGGLGVHTLEELQTFSARVSSAQRRKRHLAEGLPHSPGVYLFRDEQRRVLYIGTSRDLRTRVRSYFTASETRTRMGEMVGLAESVTGIECATPLEAEVRELRLIAEHKPKYNRRSRFPEKVHFLKLTREVWPRLSMVRRVLDDGADYLGPFSSRKTAEKCLAALHETFPVRQCSDRLALTPSRSACVLAEMGRCLSPCDGSTDETAYAAVVRDLRATLSEGPDQVVEAIGARMAALSQRERFEEAGVHRDRLAAFLRAAARTQRLSALTRCPEIVAARREADGRWAVHVVRHGRLAGAGVIPPGGDAHAYVAGLRASSETVRDAPGPTPAATAEETEKVLRWLESPGIRLVDVDGEWTCPVGGATRHLAVHDAVNQSRLSLVPFDDRRELALEHRPAR</sequence>
<keyword evidence="2" id="KW-0548">Nucleotidyltransferase</keyword>